<evidence type="ECO:0000256" key="1">
    <source>
        <dbReference type="SAM" id="MobiDB-lite"/>
    </source>
</evidence>
<dbReference type="NCBIfam" id="TIGR02271">
    <property type="entry name" value="YsnF/AvaK domain"/>
    <property type="match status" value="1"/>
</dbReference>
<organism evidence="4 5">
    <name type="scientific">Cohnella hashimotonis</name>
    <dbReference type="NCBI Taxonomy" id="2826895"/>
    <lineage>
        <taxon>Bacteria</taxon>
        <taxon>Bacillati</taxon>
        <taxon>Bacillota</taxon>
        <taxon>Bacilli</taxon>
        <taxon>Bacillales</taxon>
        <taxon>Paenibacillaceae</taxon>
        <taxon>Cohnella</taxon>
    </lineage>
</organism>
<feature type="compositionally biased region" description="Low complexity" evidence="1">
    <location>
        <begin position="185"/>
        <end position="197"/>
    </location>
</feature>
<dbReference type="Pfam" id="PF11181">
    <property type="entry name" value="YflT"/>
    <property type="match status" value="1"/>
</dbReference>
<evidence type="ECO:0000259" key="3">
    <source>
        <dbReference type="Pfam" id="PF11181"/>
    </source>
</evidence>
<accession>A0ABT6TKX0</accession>
<dbReference type="PANTHER" id="PTHR38463:SF1">
    <property type="entry name" value="STRESS RESPONSE PROTEIN YSNF"/>
    <property type="match status" value="1"/>
</dbReference>
<sequence>MTNQLRHSENRHVVGVFDSEQAVISAIEDLKALGYSSDEISVVSKNKKELKDIHEETGTKAPQGIATGAATGGVIGGVTGLLAGLGLLAVPGIGPLLAAGPIAATLSGAAVGAGAGGLVGGLIGLGIPKEEAERYNEYVNDHKLLVIIDADTTRQGRVYDIFRRYGSLNADTYSSLEGEPRDDLVSAASGSSASSDVDAQDADTLRLHEERLNVDKERVRTGEVSVHKDVIEERQTIEVPVQREEVVIERHAIHDEATDGAAIGKDETIRIPVSEERVEVTKRPVATEEISIGKRVVQDTEHVSETVRKERAELDRSGHPAVENEDLFSTPNTRR</sequence>
<feature type="domain" description="DUF2382" evidence="2">
    <location>
        <begin position="205"/>
        <end position="313"/>
    </location>
</feature>
<proteinExistence type="predicted"/>
<name>A0ABT6TKX0_9BACL</name>
<dbReference type="InterPro" id="IPR052967">
    <property type="entry name" value="Stress_Response_Assoc"/>
</dbReference>
<gene>
    <name evidence="4" type="ORF">KB449_18200</name>
</gene>
<dbReference type="InterPro" id="IPR025889">
    <property type="entry name" value="GSP17M-like_dom"/>
</dbReference>
<dbReference type="PANTHER" id="PTHR38463">
    <property type="entry name" value="STRESS RESPONSE PROTEIN YSNF"/>
    <property type="match status" value="1"/>
</dbReference>
<keyword evidence="5" id="KW-1185">Reference proteome</keyword>
<evidence type="ECO:0000259" key="2">
    <source>
        <dbReference type="Pfam" id="PF09557"/>
    </source>
</evidence>
<dbReference type="RefSeq" id="WP_282909723.1">
    <property type="nucleotide sequence ID" value="NZ_JAGRPV010000001.1"/>
</dbReference>
<dbReference type="EMBL" id="JAGRPV010000001">
    <property type="protein sequence ID" value="MDI4646913.1"/>
    <property type="molecule type" value="Genomic_DNA"/>
</dbReference>
<evidence type="ECO:0000313" key="4">
    <source>
        <dbReference type="EMBL" id="MDI4646913.1"/>
    </source>
</evidence>
<dbReference type="Proteomes" id="UP001161691">
    <property type="component" value="Unassembled WGS sequence"/>
</dbReference>
<reference evidence="4" key="1">
    <citation type="submission" date="2023-04" db="EMBL/GenBank/DDBJ databases">
        <title>Comparative genomic analysis of Cohnella hashimotonis sp. nov., isolated from the International Space Station.</title>
        <authorList>
            <person name="Venkateswaran K."/>
            <person name="Simpson A."/>
        </authorList>
    </citation>
    <scope>NUCLEOTIDE SEQUENCE</scope>
    <source>
        <strain evidence="4">F6_2S_P_1</strain>
    </source>
</reference>
<dbReference type="InterPro" id="IPR019060">
    <property type="entry name" value="DUF2382"/>
</dbReference>
<dbReference type="Pfam" id="PF09557">
    <property type="entry name" value="DUF2382"/>
    <property type="match status" value="1"/>
</dbReference>
<comment type="caution">
    <text evidence="4">The sequence shown here is derived from an EMBL/GenBank/DDBJ whole genome shotgun (WGS) entry which is preliminary data.</text>
</comment>
<evidence type="ECO:0000313" key="5">
    <source>
        <dbReference type="Proteomes" id="UP001161691"/>
    </source>
</evidence>
<protein>
    <submittedName>
        <fullName evidence="4">YsnF/AvaK domain-containing protein</fullName>
    </submittedName>
</protein>
<feature type="domain" description="General stress protein 17M-like" evidence="3">
    <location>
        <begin position="13"/>
        <end position="82"/>
    </location>
</feature>
<feature type="region of interest" description="Disordered" evidence="1">
    <location>
        <begin position="310"/>
        <end position="335"/>
    </location>
</feature>
<feature type="region of interest" description="Disordered" evidence="1">
    <location>
        <begin position="179"/>
        <end position="201"/>
    </location>
</feature>